<dbReference type="SMART" id="SM00487">
    <property type="entry name" value="DEXDc"/>
    <property type="match status" value="1"/>
</dbReference>
<evidence type="ECO:0000313" key="9">
    <source>
        <dbReference type="EMBL" id="PFH34567.1"/>
    </source>
</evidence>
<dbReference type="SMART" id="SM00490">
    <property type="entry name" value="HELICc"/>
    <property type="match status" value="1"/>
</dbReference>
<dbReference type="VEuPathDB" id="ToxoDB:BESB_066000"/>
<feature type="compositionally biased region" description="Basic and acidic residues" evidence="5">
    <location>
        <begin position="956"/>
        <end position="983"/>
    </location>
</feature>
<feature type="domain" description="PI-PLC Y-box" evidence="6">
    <location>
        <begin position="1266"/>
        <end position="1296"/>
    </location>
</feature>
<dbReference type="PANTHER" id="PTHR47959">
    <property type="entry name" value="ATP-DEPENDENT RNA HELICASE RHLE-RELATED"/>
    <property type="match status" value="1"/>
</dbReference>
<evidence type="ECO:0000256" key="1">
    <source>
        <dbReference type="ARBA" id="ARBA00022741"/>
    </source>
</evidence>
<dbReference type="InterPro" id="IPR027417">
    <property type="entry name" value="P-loop_NTPase"/>
</dbReference>
<dbReference type="InterPro" id="IPR044742">
    <property type="entry name" value="DEAD/DEAH_RhlB"/>
</dbReference>
<accession>A0A2A9MG42</accession>
<dbReference type="InterPro" id="IPR000629">
    <property type="entry name" value="RNA-helicase_DEAD-box_CS"/>
</dbReference>
<keyword evidence="3 9" id="KW-0347">Helicase</keyword>
<dbReference type="GO" id="GO:0035556">
    <property type="term" value="P:intracellular signal transduction"/>
    <property type="evidence" value="ECO:0007669"/>
    <property type="project" value="InterPro"/>
</dbReference>
<name>A0A2A9MG42_BESBE</name>
<dbReference type="SUPFAM" id="SSF52540">
    <property type="entry name" value="P-loop containing nucleoside triphosphate hydrolases"/>
    <property type="match status" value="2"/>
</dbReference>
<dbReference type="CDD" id="cd00268">
    <property type="entry name" value="DEADc"/>
    <property type="match status" value="1"/>
</dbReference>
<feature type="compositionally biased region" description="Low complexity" evidence="5">
    <location>
        <begin position="847"/>
        <end position="860"/>
    </location>
</feature>
<dbReference type="EMBL" id="NWUJ01000006">
    <property type="protein sequence ID" value="PFH34567.1"/>
    <property type="molecule type" value="Genomic_DNA"/>
</dbReference>
<dbReference type="Gene3D" id="3.40.50.300">
    <property type="entry name" value="P-loop containing nucleotide triphosphate hydrolases"/>
    <property type="match status" value="2"/>
</dbReference>
<dbReference type="OrthoDB" id="196131at2759"/>
<evidence type="ECO:0000256" key="3">
    <source>
        <dbReference type="ARBA" id="ARBA00022806"/>
    </source>
</evidence>
<feature type="compositionally biased region" description="Basic and acidic residues" evidence="5">
    <location>
        <begin position="64"/>
        <end position="78"/>
    </location>
</feature>
<dbReference type="STRING" id="94643.A0A2A9MG42"/>
<evidence type="ECO:0000313" key="10">
    <source>
        <dbReference type="Proteomes" id="UP000224006"/>
    </source>
</evidence>
<dbReference type="InterPro" id="IPR001711">
    <property type="entry name" value="PLipase_C_Pinositol-sp_Y"/>
</dbReference>
<dbReference type="PROSITE" id="PS51194">
    <property type="entry name" value="HELICASE_CTER"/>
    <property type="match status" value="1"/>
</dbReference>
<keyword evidence="1" id="KW-0547">Nucleotide-binding</keyword>
<feature type="domain" description="Helicase C-terminal" evidence="8">
    <location>
        <begin position="505"/>
        <end position="750"/>
    </location>
</feature>
<feature type="region of interest" description="Disordered" evidence="5">
    <location>
        <begin position="1"/>
        <end position="105"/>
    </location>
</feature>
<dbReference type="InterPro" id="IPR014001">
    <property type="entry name" value="Helicase_ATP-bd"/>
</dbReference>
<dbReference type="Pfam" id="PF00271">
    <property type="entry name" value="Helicase_C"/>
    <property type="match status" value="1"/>
</dbReference>
<dbReference type="GO" id="GO:0003724">
    <property type="term" value="F:RNA helicase activity"/>
    <property type="evidence" value="ECO:0007669"/>
    <property type="project" value="TreeGrafter"/>
</dbReference>
<feature type="compositionally biased region" description="Basic and acidic residues" evidence="5">
    <location>
        <begin position="142"/>
        <end position="159"/>
    </location>
</feature>
<keyword evidence="10" id="KW-1185">Reference proteome</keyword>
<sequence>MENFFLAKGEEVEPAPNRPKLPLPGDFAPSNDRPAAAPEAADEEDDPLDAYMSKISEQIQVEDEAIRQRQEREAEERAAALGEAQPETACRGSDGDAAKTRERFFDDEDSLADSYAYVLDQRQKEAEAQAAALSKARRKKTRGGDSDDELHREEEDVRGAKQLASVDHSMYEYPAFQRDIYVEAADISSLSHDAAGELRRSLQISITGLNAPRPIASFLHLKECLSKALFTGINKRGFVLPTPIQSAAIPCLMKGRDLLGLAETGSGKTAAYLIPLLARLQHLKEEERWPKQHVHYADRRPEKVGGLLLAGGPAGLVLCPTRELAVQIDGEVHALIAKSKQGSAALSLKHVLLAGGFDKTEQYKALKVGVDVAVCNPGRLIDLATMKGMEDVLKKAVIVVVDEADKMVQMGFENQLRTILSAVRPDRITCMFSATLPHRCEAISKHFLRSPIKITIGEGGQAAKSVEQNVMVVPDEQKKYNWLASHLLSLLAASSASNSSSLSAPLPAAACDSDRGKVAVVFCNTQQRCEDLAFLLEDEISAQMNDIARGSRAPASAEGSSDGWDKARKPRAMKELTDNETTKAAAARLLQIDFGAAEPGKRDDPNKVLRRNAEQTFKYVTVVHGGLNQTERLSAIRRLHQHILKPPPPPVSSLPPTAPRDHLISPLVLVATDVAARGLDFPAGLSLVVSYDAPPEGEVYVHRIGRAGRAGRRGRAFALLTRTEKRAAALLVEAMEGVNQEAPRHLLDIAMGYAPFRTARLAGMKMEEPKGKGKKKRDHRHNANAAFGLGYTGSASSDGSAASSAAPSVYAKAASAAAAAILRQKEQNLQEASAAAHPGSSQGGGEAASSSGAAAQPSAGKRGRWDSSVKAQSADGLFTLQQLQPASAPTSAFSLASSTADEAGGRSGAGAGASAHVAGKQVRVVGIDDELSSDEEAPALPPAQASAARPGLLNLSKREERRRQWAEENEARRVQREKEEMLKKRGQSPPPPRKAFSERRAAPTGDKNGEPSRREDEGTGSRVPGGGGAESPAAPPAYISSSFWSTNSLQGSAATSLPSGHAAAGDAPPSWMAQALGSVAPFNASTYAPQNSGSHAAPHQGAQSLMQHMPYWDRNGAAGAPASGATAAGWHGVQTPGAFGAPSPPGAYTAPSHASFAPPRTTTEAPGMQRRQQLWQLRLPMRGRLRRAETSEWGGALATRGGRWASRADRRRFTVQRERRFRFFSCRLLWAAAVEGCPLWPVLFAFEGAVSAAPPVCAAFQRGADELSKTYPCFRRLYAFDFVTIRAWTSGSQLVSHRRGVFVLLFCPRGCLSVTSAHNQLSSVRAAIHVGAL</sequence>
<dbReference type="KEGG" id="bbes:BESB_066000"/>
<evidence type="ECO:0000259" key="8">
    <source>
        <dbReference type="PROSITE" id="PS51194"/>
    </source>
</evidence>
<evidence type="ECO:0000256" key="4">
    <source>
        <dbReference type="ARBA" id="ARBA00022840"/>
    </source>
</evidence>
<dbReference type="PROSITE" id="PS51192">
    <property type="entry name" value="HELICASE_ATP_BIND_1"/>
    <property type="match status" value="1"/>
</dbReference>
<feature type="compositionally biased region" description="Basic and acidic residues" evidence="5">
    <location>
        <begin position="995"/>
        <end position="1019"/>
    </location>
</feature>
<dbReference type="GO" id="GO:0003676">
    <property type="term" value="F:nucleic acid binding"/>
    <property type="evidence" value="ECO:0007669"/>
    <property type="project" value="InterPro"/>
</dbReference>
<feature type="region of interest" description="Disordered" evidence="5">
    <location>
        <begin position="829"/>
        <end position="868"/>
    </location>
</feature>
<comment type="caution">
    <text evidence="9">The sequence shown here is derived from an EMBL/GenBank/DDBJ whole genome shotgun (WGS) entry which is preliminary data.</text>
</comment>
<dbReference type="GO" id="GO:0004435">
    <property type="term" value="F:phosphatidylinositol-4,5-bisphosphate phospholipase C activity"/>
    <property type="evidence" value="ECO:0007669"/>
    <property type="project" value="InterPro"/>
</dbReference>
<protein>
    <submittedName>
        <fullName evidence="9">DEAD/DEAH box helicase domain-containing protein</fullName>
    </submittedName>
</protein>
<dbReference type="PROSITE" id="PS00039">
    <property type="entry name" value="DEAD_ATP_HELICASE"/>
    <property type="match status" value="1"/>
</dbReference>
<feature type="compositionally biased region" description="Basic and acidic residues" evidence="5">
    <location>
        <begin position="93"/>
        <end position="104"/>
    </location>
</feature>
<dbReference type="PROSITE" id="PS50008">
    <property type="entry name" value="PIPLC_Y_DOMAIN"/>
    <property type="match status" value="1"/>
</dbReference>
<organism evidence="9 10">
    <name type="scientific">Besnoitia besnoiti</name>
    <name type="common">Apicomplexan protozoan</name>
    <dbReference type="NCBI Taxonomy" id="94643"/>
    <lineage>
        <taxon>Eukaryota</taxon>
        <taxon>Sar</taxon>
        <taxon>Alveolata</taxon>
        <taxon>Apicomplexa</taxon>
        <taxon>Conoidasida</taxon>
        <taxon>Coccidia</taxon>
        <taxon>Eucoccidiorida</taxon>
        <taxon>Eimeriorina</taxon>
        <taxon>Sarcocystidae</taxon>
        <taxon>Besnoitia</taxon>
    </lineage>
</organism>
<keyword evidence="4" id="KW-0067">ATP-binding</keyword>
<feature type="region of interest" description="Disordered" evidence="5">
    <location>
        <begin position="128"/>
        <end position="159"/>
    </location>
</feature>
<evidence type="ECO:0000256" key="2">
    <source>
        <dbReference type="ARBA" id="ARBA00022801"/>
    </source>
</evidence>
<reference evidence="9 10" key="1">
    <citation type="submission" date="2017-09" db="EMBL/GenBank/DDBJ databases">
        <title>Genome sequencing of Besnoitia besnoiti strain Bb-Ger1.</title>
        <authorList>
            <person name="Schares G."/>
            <person name="Venepally P."/>
            <person name="Lorenzi H.A."/>
        </authorList>
    </citation>
    <scope>NUCLEOTIDE SEQUENCE [LARGE SCALE GENOMIC DNA]</scope>
    <source>
        <strain evidence="9 10">Bb-Ger1</strain>
    </source>
</reference>
<feature type="region of interest" description="Disordered" evidence="5">
    <location>
        <begin position="549"/>
        <end position="569"/>
    </location>
</feature>
<dbReference type="InterPro" id="IPR050079">
    <property type="entry name" value="DEAD_box_RNA_helicase"/>
</dbReference>
<dbReference type="PANTHER" id="PTHR47959:SF1">
    <property type="entry name" value="ATP-DEPENDENT RNA HELICASE DBPA"/>
    <property type="match status" value="1"/>
</dbReference>
<feature type="region of interest" description="Disordered" evidence="5">
    <location>
        <begin position="932"/>
        <end position="1037"/>
    </location>
</feature>
<gene>
    <name evidence="9" type="ORF">BESB_066000</name>
</gene>
<dbReference type="Proteomes" id="UP000224006">
    <property type="component" value="Chromosome VI"/>
</dbReference>
<evidence type="ECO:0000259" key="6">
    <source>
        <dbReference type="PROSITE" id="PS50008"/>
    </source>
</evidence>
<dbReference type="GO" id="GO:0006629">
    <property type="term" value="P:lipid metabolic process"/>
    <property type="evidence" value="ECO:0007669"/>
    <property type="project" value="InterPro"/>
</dbReference>
<dbReference type="RefSeq" id="XP_029218576.1">
    <property type="nucleotide sequence ID" value="XM_029364993.1"/>
</dbReference>
<evidence type="ECO:0000259" key="7">
    <source>
        <dbReference type="PROSITE" id="PS51192"/>
    </source>
</evidence>
<dbReference type="InterPro" id="IPR011545">
    <property type="entry name" value="DEAD/DEAH_box_helicase_dom"/>
</dbReference>
<dbReference type="InterPro" id="IPR001650">
    <property type="entry name" value="Helicase_C-like"/>
</dbReference>
<proteinExistence type="predicted"/>
<dbReference type="GO" id="GO:0005829">
    <property type="term" value="C:cytosol"/>
    <property type="evidence" value="ECO:0007669"/>
    <property type="project" value="TreeGrafter"/>
</dbReference>
<dbReference type="GeneID" id="40311526"/>
<feature type="compositionally biased region" description="Low complexity" evidence="5">
    <location>
        <begin position="1117"/>
        <end position="1129"/>
    </location>
</feature>
<dbReference type="Pfam" id="PF00270">
    <property type="entry name" value="DEAD"/>
    <property type="match status" value="1"/>
</dbReference>
<keyword evidence="2" id="KW-0378">Hydrolase</keyword>
<feature type="region of interest" description="Disordered" evidence="5">
    <location>
        <begin position="1117"/>
        <end position="1169"/>
    </location>
</feature>
<dbReference type="GO" id="GO:0005524">
    <property type="term" value="F:ATP binding"/>
    <property type="evidence" value="ECO:0007669"/>
    <property type="project" value="UniProtKB-KW"/>
</dbReference>
<feature type="domain" description="Helicase ATP-binding" evidence="7">
    <location>
        <begin position="249"/>
        <end position="454"/>
    </location>
</feature>
<evidence type="ECO:0000256" key="5">
    <source>
        <dbReference type="SAM" id="MobiDB-lite"/>
    </source>
</evidence>